<sequence length="321" mass="33171">MAELQVNGRDAAPATGNSIGLLANWAGAIVSLGLVVGVGVWGYQLLMRDVSGVPVVRAAEGPMRVLPENPGGAPAENQGLAVNQVAAIGVAEAPADRLILAPRPIDLSDEDTPVAMLSQVRLSRDAVPDDAGSDTAETVDPTSLTVTDLVAQLTEGVAPMGTAPDTSANKAPAQQAPAADKKTVLAESPAAAPVVAKKGLATSLRPQMRPKGGRQVASVDPAVTAQALSVDVDAGTLPAGTRLAQLGAFDSPEVAKTEWDRLSARFSDYLEGKKRVIQKAESGGRTFYRLRAHGFADLNDARRFCSALVAEKAECIPVTSK</sequence>
<dbReference type="PROSITE" id="PS51724">
    <property type="entry name" value="SPOR"/>
    <property type="match status" value="1"/>
</dbReference>
<organism evidence="4 5">
    <name type="scientific">Thalassovita taeanensis</name>
    <dbReference type="NCBI Taxonomy" id="657014"/>
    <lineage>
        <taxon>Bacteria</taxon>
        <taxon>Pseudomonadati</taxon>
        <taxon>Pseudomonadota</taxon>
        <taxon>Alphaproteobacteria</taxon>
        <taxon>Rhodobacterales</taxon>
        <taxon>Roseobacteraceae</taxon>
        <taxon>Thalassovita</taxon>
    </lineage>
</organism>
<dbReference type="Gene3D" id="3.30.70.1070">
    <property type="entry name" value="Sporulation related repeat"/>
    <property type="match status" value="1"/>
</dbReference>
<proteinExistence type="predicted"/>
<dbReference type="Proteomes" id="UP000198634">
    <property type="component" value="Unassembled WGS sequence"/>
</dbReference>
<evidence type="ECO:0000256" key="2">
    <source>
        <dbReference type="SAM" id="Phobius"/>
    </source>
</evidence>
<keyword evidence="2" id="KW-0812">Transmembrane</keyword>
<protein>
    <submittedName>
        <fullName evidence="4">Sporulation related domain-containing protein</fullName>
    </submittedName>
</protein>
<evidence type="ECO:0000256" key="1">
    <source>
        <dbReference type="SAM" id="MobiDB-lite"/>
    </source>
</evidence>
<evidence type="ECO:0000259" key="3">
    <source>
        <dbReference type="PROSITE" id="PS51724"/>
    </source>
</evidence>
<dbReference type="GO" id="GO:0042834">
    <property type="term" value="F:peptidoglycan binding"/>
    <property type="evidence" value="ECO:0007669"/>
    <property type="project" value="InterPro"/>
</dbReference>
<gene>
    <name evidence="4" type="ORF">SAMN04488092_10176</name>
</gene>
<dbReference type="Pfam" id="PF05036">
    <property type="entry name" value="SPOR"/>
    <property type="match status" value="1"/>
</dbReference>
<dbReference type="InterPro" id="IPR036680">
    <property type="entry name" value="SPOR-like_sf"/>
</dbReference>
<feature type="region of interest" description="Disordered" evidence="1">
    <location>
        <begin position="159"/>
        <end position="179"/>
    </location>
</feature>
<keyword evidence="2" id="KW-0472">Membrane</keyword>
<evidence type="ECO:0000313" key="5">
    <source>
        <dbReference type="Proteomes" id="UP000198634"/>
    </source>
</evidence>
<dbReference type="STRING" id="657014.SAMN04488092_10176"/>
<keyword evidence="2" id="KW-1133">Transmembrane helix</keyword>
<evidence type="ECO:0000313" key="4">
    <source>
        <dbReference type="EMBL" id="SEP55267.1"/>
    </source>
</evidence>
<dbReference type="EMBL" id="FOEP01000001">
    <property type="protein sequence ID" value="SEP55267.1"/>
    <property type="molecule type" value="Genomic_DNA"/>
</dbReference>
<dbReference type="InterPro" id="IPR007730">
    <property type="entry name" value="SPOR-like_dom"/>
</dbReference>
<name>A0A1H8YT00_9RHOB</name>
<reference evidence="4 5" key="1">
    <citation type="submission" date="2016-10" db="EMBL/GenBank/DDBJ databases">
        <authorList>
            <person name="de Groot N.N."/>
        </authorList>
    </citation>
    <scope>NUCLEOTIDE SEQUENCE [LARGE SCALE GENOMIC DNA]</scope>
    <source>
        <strain evidence="4 5">DSM 22007</strain>
    </source>
</reference>
<accession>A0A1H8YT00</accession>
<feature type="transmembrane region" description="Helical" evidence="2">
    <location>
        <begin position="22"/>
        <end position="43"/>
    </location>
</feature>
<feature type="domain" description="SPOR" evidence="3">
    <location>
        <begin position="236"/>
        <end position="321"/>
    </location>
</feature>
<dbReference type="RefSeq" id="WP_090266631.1">
    <property type="nucleotide sequence ID" value="NZ_FOEP01000001.1"/>
</dbReference>
<dbReference type="OrthoDB" id="8479416at2"/>
<keyword evidence="5" id="KW-1185">Reference proteome</keyword>
<dbReference type="AlphaFoldDB" id="A0A1H8YT00"/>